<dbReference type="Pfam" id="PF10544">
    <property type="entry name" value="T5orf172"/>
    <property type="match status" value="1"/>
</dbReference>
<dbReference type="Proteomes" id="UP000799324">
    <property type="component" value="Unassembled WGS sequence"/>
</dbReference>
<feature type="domain" description="Bacteriophage T5 Orf172 DNA-binding" evidence="1">
    <location>
        <begin position="292"/>
        <end position="398"/>
    </location>
</feature>
<proteinExistence type="predicted"/>
<evidence type="ECO:0000313" key="3">
    <source>
        <dbReference type="Proteomes" id="UP000799324"/>
    </source>
</evidence>
<sequence length="445" mass="50388">AIKRDLHIDGRQCGALTLGNKECKRIIIDYNKGLIDAQLASMTSLTHASPDFETVLLKLLLLVHCHQHNAGRPKERRLEAWRLAFPPGKADSSVPEVSVERLIRKALEPLSAECIAHSDGLACKERIGGWKVQNCEETLQELIKQEIYSDNARLEFLLKVLEWNTTCNTHQSSKQFTWVAAWKKSIIAPQTSSKVQAGSLIATTPLMPAKRDVLIVQVLSRPRTPPCPNIIPDTDPALYWPKAYDSSPFDILARDNHDASPTRSHKLIRAKISRLLDACDLRDGYVYSYEVEGNEGYVKIGYTTRPLTKRHDEWSFNCNRQTKPLYPSPAQAAATTSNAKEVAATPAVLVPHARRVEALCHAELDHRRIRIYCGACLKQHVEWFEVSATEVTALIQKWSRWMCTQPYELLLLRDKVKWTLKAGEVQRTSRFEQFMREIAVVPAPL</sequence>
<keyword evidence="3" id="KW-1185">Reference proteome</keyword>
<dbReference type="PANTHER" id="PTHR28094">
    <property type="entry name" value="MEIOTICALLY UP-REGULATED GENE 113 PROTEIN"/>
    <property type="match status" value="1"/>
</dbReference>
<dbReference type="InterPro" id="IPR053006">
    <property type="entry name" value="Meiosis_regulatory"/>
</dbReference>
<feature type="non-terminal residue" evidence="2">
    <location>
        <position position="445"/>
    </location>
</feature>
<evidence type="ECO:0000313" key="2">
    <source>
        <dbReference type="EMBL" id="KAF2647750.1"/>
    </source>
</evidence>
<evidence type="ECO:0000259" key="1">
    <source>
        <dbReference type="SMART" id="SM00974"/>
    </source>
</evidence>
<dbReference type="InterPro" id="IPR018306">
    <property type="entry name" value="Phage_T5_Orf172_DNA-bd"/>
</dbReference>
<dbReference type="EMBL" id="MU004586">
    <property type="protein sequence ID" value="KAF2647750.1"/>
    <property type="molecule type" value="Genomic_DNA"/>
</dbReference>
<organism evidence="2 3">
    <name type="scientific">Lophiostoma macrostomum CBS 122681</name>
    <dbReference type="NCBI Taxonomy" id="1314788"/>
    <lineage>
        <taxon>Eukaryota</taxon>
        <taxon>Fungi</taxon>
        <taxon>Dikarya</taxon>
        <taxon>Ascomycota</taxon>
        <taxon>Pezizomycotina</taxon>
        <taxon>Dothideomycetes</taxon>
        <taxon>Pleosporomycetidae</taxon>
        <taxon>Pleosporales</taxon>
        <taxon>Lophiostomataceae</taxon>
        <taxon>Lophiostoma</taxon>
    </lineage>
</organism>
<reference evidence="2" key="1">
    <citation type="journal article" date="2020" name="Stud. Mycol.">
        <title>101 Dothideomycetes genomes: a test case for predicting lifestyles and emergence of pathogens.</title>
        <authorList>
            <person name="Haridas S."/>
            <person name="Albert R."/>
            <person name="Binder M."/>
            <person name="Bloem J."/>
            <person name="Labutti K."/>
            <person name="Salamov A."/>
            <person name="Andreopoulos B."/>
            <person name="Baker S."/>
            <person name="Barry K."/>
            <person name="Bills G."/>
            <person name="Bluhm B."/>
            <person name="Cannon C."/>
            <person name="Castanera R."/>
            <person name="Culley D."/>
            <person name="Daum C."/>
            <person name="Ezra D."/>
            <person name="Gonzalez J."/>
            <person name="Henrissat B."/>
            <person name="Kuo A."/>
            <person name="Liang C."/>
            <person name="Lipzen A."/>
            <person name="Lutzoni F."/>
            <person name="Magnuson J."/>
            <person name="Mondo S."/>
            <person name="Nolan M."/>
            <person name="Ohm R."/>
            <person name="Pangilinan J."/>
            <person name="Park H.-J."/>
            <person name="Ramirez L."/>
            <person name="Alfaro M."/>
            <person name="Sun H."/>
            <person name="Tritt A."/>
            <person name="Yoshinaga Y."/>
            <person name="Zwiers L.-H."/>
            <person name="Turgeon B."/>
            <person name="Goodwin S."/>
            <person name="Spatafora J."/>
            <person name="Crous P."/>
            <person name="Grigoriev I."/>
        </authorList>
    </citation>
    <scope>NUCLEOTIDE SEQUENCE</scope>
    <source>
        <strain evidence="2">CBS 122681</strain>
    </source>
</reference>
<accession>A0A6A6SJJ3</accession>
<feature type="non-terminal residue" evidence="2">
    <location>
        <position position="1"/>
    </location>
</feature>
<dbReference type="PANTHER" id="PTHR28094:SF1">
    <property type="entry name" value="MEIOTICALLY UP-REGULATED GENE 113 PROTEIN"/>
    <property type="match status" value="1"/>
</dbReference>
<dbReference type="AlphaFoldDB" id="A0A6A6SJJ3"/>
<dbReference type="SMART" id="SM00974">
    <property type="entry name" value="T5orf172"/>
    <property type="match status" value="1"/>
</dbReference>
<protein>
    <submittedName>
        <fullName evidence="2">DUF1766-domain-containing protein</fullName>
    </submittedName>
</protein>
<dbReference type="OrthoDB" id="3511049at2759"/>
<name>A0A6A6SJJ3_9PLEO</name>
<gene>
    <name evidence="2" type="ORF">K491DRAFT_555502</name>
</gene>